<reference evidence="2" key="1">
    <citation type="submission" date="2021-04" db="EMBL/GenBank/DDBJ databases">
        <authorList>
            <person name="Tunstrom K."/>
        </authorList>
    </citation>
    <scope>NUCLEOTIDE SEQUENCE</scope>
</reference>
<keyword evidence="3" id="KW-1185">Reference proteome</keyword>
<feature type="transmembrane region" description="Helical" evidence="1">
    <location>
        <begin position="32"/>
        <end position="56"/>
    </location>
</feature>
<evidence type="ECO:0000313" key="3">
    <source>
        <dbReference type="Proteomes" id="UP000691718"/>
    </source>
</evidence>
<proteinExistence type="predicted"/>
<organism evidence="2 3">
    <name type="scientific">Parnassius apollo</name>
    <name type="common">Apollo butterfly</name>
    <name type="synonym">Papilio apollo</name>
    <dbReference type="NCBI Taxonomy" id="110799"/>
    <lineage>
        <taxon>Eukaryota</taxon>
        <taxon>Metazoa</taxon>
        <taxon>Ecdysozoa</taxon>
        <taxon>Arthropoda</taxon>
        <taxon>Hexapoda</taxon>
        <taxon>Insecta</taxon>
        <taxon>Pterygota</taxon>
        <taxon>Neoptera</taxon>
        <taxon>Endopterygota</taxon>
        <taxon>Lepidoptera</taxon>
        <taxon>Glossata</taxon>
        <taxon>Ditrysia</taxon>
        <taxon>Papilionoidea</taxon>
        <taxon>Papilionidae</taxon>
        <taxon>Parnassiinae</taxon>
        <taxon>Parnassini</taxon>
        <taxon>Parnassius</taxon>
        <taxon>Parnassius</taxon>
    </lineage>
</organism>
<dbReference type="Proteomes" id="UP000691718">
    <property type="component" value="Unassembled WGS sequence"/>
</dbReference>
<protein>
    <submittedName>
        <fullName evidence="2">(apollo) hypothetical protein</fullName>
    </submittedName>
</protein>
<evidence type="ECO:0000313" key="2">
    <source>
        <dbReference type="EMBL" id="CAG4968730.1"/>
    </source>
</evidence>
<dbReference type="OrthoDB" id="7933078at2759"/>
<keyword evidence="1" id="KW-0812">Transmembrane</keyword>
<feature type="transmembrane region" description="Helical" evidence="1">
    <location>
        <begin position="63"/>
        <end position="82"/>
    </location>
</feature>
<feature type="transmembrane region" description="Helical" evidence="1">
    <location>
        <begin position="102"/>
        <end position="125"/>
    </location>
</feature>
<keyword evidence="1" id="KW-1133">Transmembrane helix</keyword>
<gene>
    <name evidence="2" type="ORF">PAPOLLO_LOCUS8014</name>
</gene>
<name>A0A8S3WPJ4_PARAO</name>
<dbReference type="AlphaFoldDB" id="A0A8S3WPJ4"/>
<dbReference type="EMBL" id="CAJQZP010000552">
    <property type="protein sequence ID" value="CAG4968730.1"/>
    <property type="molecule type" value="Genomic_DNA"/>
</dbReference>
<accession>A0A8S3WPJ4</accession>
<keyword evidence="1" id="KW-0472">Membrane</keyword>
<evidence type="ECO:0000256" key="1">
    <source>
        <dbReference type="SAM" id="Phobius"/>
    </source>
</evidence>
<sequence>MIMHKSTVHSEDAGMVINTLEKYAVKFDFTSWMLYVVVIATAFSVLAMIVLLTMLFTGTVMKPVIIVILIVGTLIEVITLTIELQTVIGGKSIELAEDDYALGAYMIYTSIITIFLKLVQLIGLIESM</sequence>
<comment type="caution">
    <text evidence="2">The sequence shown here is derived from an EMBL/GenBank/DDBJ whole genome shotgun (WGS) entry which is preliminary data.</text>
</comment>